<dbReference type="Gene3D" id="3.30.420.10">
    <property type="entry name" value="Ribonuclease H-like superfamily/Ribonuclease H"/>
    <property type="match status" value="1"/>
</dbReference>
<feature type="domain" description="Tc1-like transposase DDE" evidence="1">
    <location>
        <begin position="21"/>
        <end position="116"/>
    </location>
</feature>
<reference evidence="3" key="1">
    <citation type="submission" date="2017-08" db="EMBL/GenBank/DDBJ databases">
        <title>A dynamic microbial community with high functional redundancy inhabits the cold, oxic subseafloor aquifer.</title>
        <authorList>
            <person name="Tully B.J."/>
            <person name="Wheat C.G."/>
            <person name="Glazer B.T."/>
            <person name="Huber J.A."/>
        </authorList>
    </citation>
    <scope>NUCLEOTIDE SEQUENCE [LARGE SCALE GENOMIC DNA]</scope>
</reference>
<evidence type="ECO:0000313" key="2">
    <source>
        <dbReference type="EMBL" id="PCI26787.1"/>
    </source>
</evidence>
<dbReference type="EMBL" id="NVSR01000084">
    <property type="protein sequence ID" value="PCI26787.1"/>
    <property type="molecule type" value="Genomic_DNA"/>
</dbReference>
<dbReference type="AlphaFoldDB" id="A0A2A4T1B7"/>
<dbReference type="InterPro" id="IPR038717">
    <property type="entry name" value="Tc1-like_DDE_dom"/>
</dbReference>
<protein>
    <recommendedName>
        <fullName evidence="1">Tc1-like transposase DDE domain-containing protein</fullName>
    </recommendedName>
</protein>
<dbReference type="SUPFAM" id="SSF53098">
    <property type="entry name" value="Ribonuclease H-like"/>
    <property type="match status" value="1"/>
</dbReference>
<name>A0A2A4T1B7_9DELT</name>
<organism evidence="2 3">
    <name type="scientific">SAR324 cluster bacterium</name>
    <dbReference type="NCBI Taxonomy" id="2024889"/>
    <lineage>
        <taxon>Bacteria</taxon>
        <taxon>Deltaproteobacteria</taxon>
        <taxon>SAR324 cluster</taxon>
    </lineage>
</organism>
<dbReference type="Pfam" id="PF13358">
    <property type="entry name" value="DDE_3"/>
    <property type="match status" value="1"/>
</dbReference>
<gene>
    <name evidence="2" type="ORF">COB67_09735</name>
</gene>
<dbReference type="GO" id="GO:0003676">
    <property type="term" value="F:nucleic acid binding"/>
    <property type="evidence" value="ECO:0007669"/>
    <property type="project" value="InterPro"/>
</dbReference>
<comment type="caution">
    <text evidence="2">The sequence shown here is derived from an EMBL/GenBank/DDBJ whole genome shotgun (WGS) entry which is preliminary data.</text>
</comment>
<sequence length="117" mass="13568">MHLIHQVHPAFCWGSPKNSPTFPSNSGRKRINILGGYDPQTQGFVHYTNETNCNAESVLKFYNLILQRYPLAQSIILILDNARYFHAKMVRDWLADKKIICCFLPPYALNLNLVERF</sequence>
<evidence type="ECO:0000313" key="3">
    <source>
        <dbReference type="Proteomes" id="UP000218113"/>
    </source>
</evidence>
<accession>A0A2A4T1B7</accession>
<dbReference type="Proteomes" id="UP000218113">
    <property type="component" value="Unassembled WGS sequence"/>
</dbReference>
<evidence type="ECO:0000259" key="1">
    <source>
        <dbReference type="Pfam" id="PF13358"/>
    </source>
</evidence>
<dbReference type="InterPro" id="IPR012337">
    <property type="entry name" value="RNaseH-like_sf"/>
</dbReference>
<dbReference type="InterPro" id="IPR036397">
    <property type="entry name" value="RNaseH_sf"/>
</dbReference>
<proteinExistence type="predicted"/>